<organism evidence="11 12">
    <name type="scientific">Micrococcus terreus</name>
    <dbReference type="NCBI Taxonomy" id="574650"/>
    <lineage>
        <taxon>Bacteria</taxon>
        <taxon>Bacillati</taxon>
        <taxon>Actinomycetota</taxon>
        <taxon>Actinomycetes</taxon>
        <taxon>Micrococcales</taxon>
        <taxon>Micrococcaceae</taxon>
        <taxon>Micrococcus</taxon>
    </lineage>
</organism>
<dbReference type="AlphaFoldDB" id="A0A1I7MKE9"/>
<dbReference type="PRINTS" id="PR01755">
    <property type="entry name" value="SECFTRNLCASE"/>
</dbReference>
<feature type="transmembrane region" description="Helical" evidence="9">
    <location>
        <begin position="197"/>
        <end position="216"/>
    </location>
</feature>
<dbReference type="PANTHER" id="PTHR30081">
    <property type="entry name" value="PROTEIN-EXPORT MEMBRANE PROTEIN SEC"/>
    <property type="match status" value="1"/>
</dbReference>
<dbReference type="Proteomes" id="UP000198881">
    <property type="component" value="Unassembled WGS sequence"/>
</dbReference>
<evidence type="ECO:0000313" key="11">
    <source>
        <dbReference type="EMBL" id="SFV22386.1"/>
    </source>
</evidence>
<evidence type="ECO:0000256" key="4">
    <source>
        <dbReference type="ARBA" id="ARBA00022692"/>
    </source>
</evidence>
<dbReference type="InterPro" id="IPR022813">
    <property type="entry name" value="SecD/SecF_arch_bac"/>
</dbReference>
<feature type="transmembrane region" description="Helical" evidence="9">
    <location>
        <begin position="26"/>
        <end position="44"/>
    </location>
</feature>
<feature type="transmembrane region" description="Helical" evidence="9">
    <location>
        <begin position="169"/>
        <end position="191"/>
    </location>
</feature>
<feature type="domain" description="Protein export membrane protein SecD/SecF C-terminal" evidence="10">
    <location>
        <begin position="124"/>
        <end position="306"/>
    </location>
</feature>
<evidence type="ECO:0000259" key="10">
    <source>
        <dbReference type="Pfam" id="PF02355"/>
    </source>
</evidence>
<keyword evidence="5 9" id="KW-0653">Protein transport</keyword>
<keyword evidence="2 9" id="KW-0813">Transport</keyword>
<evidence type="ECO:0000256" key="9">
    <source>
        <dbReference type="HAMAP-Rule" id="MF_01464"/>
    </source>
</evidence>
<evidence type="ECO:0000313" key="12">
    <source>
        <dbReference type="Proteomes" id="UP000198881"/>
    </source>
</evidence>
<sequence length="360" mass="38965">MTSLAQWGNELYTGKRSYPFVQKWKLWFAIAALLLLVSGGLTMMRGGFNLGIEFRGGSEFTVSGVENTDPSLGQAAMSEAAPESESTVTNIAPGTMRVQTEQLDDTQTLAVGDRLQQAYGVGEDQVTSNFIGPTWGEAVSQQALLGLIIFVVLVALLMAVYFRTWKMSLAAVIGLLYVVALSAGIYGAVGFEITPSAIIGFLTILSYALYDTVVVFDKIRENTETSLEDSRRTFAENVNLAINQTLVRSINTSMVGVLPVGSILFIGVFLLGAGTLRDIALALFVGIIVGTLATLFIQAPLYALLRRNEPSIQVHDRKVLDQRVGEEPAEYAATFETELEEKEAAAARKPGADLEERPAH</sequence>
<evidence type="ECO:0000256" key="3">
    <source>
        <dbReference type="ARBA" id="ARBA00022475"/>
    </source>
</evidence>
<comment type="function">
    <text evidence="9">Part of the Sec protein translocase complex. Interacts with the SecYEG preprotein conducting channel. SecDF uses the proton motive force (PMF) to complete protein translocation after the ATP-dependent function of SecA.</text>
</comment>
<comment type="subunit">
    <text evidence="9">Forms a complex with SecD. Part of the essential Sec protein translocation apparatus which comprises SecA, SecYEG and auxiliary proteins SecDF. Other proteins may also be involved.</text>
</comment>
<evidence type="ECO:0000256" key="6">
    <source>
        <dbReference type="ARBA" id="ARBA00022989"/>
    </source>
</evidence>
<dbReference type="SUPFAM" id="SSF82866">
    <property type="entry name" value="Multidrug efflux transporter AcrB transmembrane domain"/>
    <property type="match status" value="1"/>
</dbReference>
<dbReference type="GO" id="GO:0005886">
    <property type="term" value="C:plasma membrane"/>
    <property type="evidence" value="ECO:0007669"/>
    <property type="project" value="UniProtKB-SubCell"/>
</dbReference>
<evidence type="ECO:0000256" key="2">
    <source>
        <dbReference type="ARBA" id="ARBA00022448"/>
    </source>
</evidence>
<protein>
    <recommendedName>
        <fullName evidence="9">Protein-export membrane protein SecF</fullName>
    </recommendedName>
</protein>
<feature type="transmembrane region" description="Helical" evidence="9">
    <location>
        <begin position="143"/>
        <end position="162"/>
    </location>
</feature>
<keyword evidence="12" id="KW-1185">Reference proteome</keyword>
<dbReference type="GO" id="GO:0065002">
    <property type="term" value="P:intracellular protein transmembrane transport"/>
    <property type="evidence" value="ECO:0007669"/>
    <property type="project" value="UniProtKB-UniRule"/>
</dbReference>
<gene>
    <name evidence="9" type="primary">secF</name>
    <name evidence="11" type="ORF">SAMN04487966_10497</name>
</gene>
<evidence type="ECO:0000256" key="1">
    <source>
        <dbReference type="ARBA" id="ARBA00004651"/>
    </source>
</evidence>
<dbReference type="GO" id="GO:0043952">
    <property type="term" value="P:protein transport by the Sec complex"/>
    <property type="evidence" value="ECO:0007669"/>
    <property type="project" value="UniProtKB-UniRule"/>
</dbReference>
<reference evidence="11 12" key="1">
    <citation type="submission" date="2016-10" db="EMBL/GenBank/DDBJ databases">
        <authorList>
            <person name="de Groot N.N."/>
        </authorList>
    </citation>
    <scope>NUCLEOTIDE SEQUENCE [LARGE SCALE GENOMIC DNA]</scope>
    <source>
        <strain evidence="11 12">CGMCC 1.7054</strain>
    </source>
</reference>
<dbReference type="Gene3D" id="1.20.1640.10">
    <property type="entry name" value="Multidrug efflux transporter AcrB transmembrane domain"/>
    <property type="match status" value="1"/>
</dbReference>
<dbReference type="InterPro" id="IPR048634">
    <property type="entry name" value="SecD_SecF_C"/>
</dbReference>
<keyword evidence="3 9" id="KW-1003">Cell membrane</keyword>
<dbReference type="OrthoDB" id="9774769at2"/>
<feature type="transmembrane region" description="Helical" evidence="9">
    <location>
        <begin position="254"/>
        <end position="273"/>
    </location>
</feature>
<dbReference type="GO" id="GO:0015450">
    <property type="term" value="F:protein-transporting ATPase activity"/>
    <property type="evidence" value="ECO:0007669"/>
    <property type="project" value="InterPro"/>
</dbReference>
<name>A0A1I7MKE9_9MICC</name>
<proteinExistence type="inferred from homology"/>
<keyword evidence="4 9" id="KW-0812">Transmembrane</keyword>
<keyword evidence="7 9" id="KW-0811">Translocation</keyword>
<dbReference type="EMBL" id="FPCG01000004">
    <property type="protein sequence ID" value="SFV22386.1"/>
    <property type="molecule type" value="Genomic_DNA"/>
</dbReference>
<keyword evidence="6 9" id="KW-1133">Transmembrane helix</keyword>
<dbReference type="GO" id="GO:0006605">
    <property type="term" value="P:protein targeting"/>
    <property type="evidence" value="ECO:0007669"/>
    <property type="project" value="UniProtKB-UniRule"/>
</dbReference>
<comment type="similarity">
    <text evidence="9">Belongs to the SecD/SecF family. SecF subfamily.</text>
</comment>
<dbReference type="InterPro" id="IPR022645">
    <property type="entry name" value="SecD/SecF_bac"/>
</dbReference>
<evidence type="ECO:0000256" key="8">
    <source>
        <dbReference type="ARBA" id="ARBA00023136"/>
    </source>
</evidence>
<dbReference type="HAMAP" id="MF_01464_B">
    <property type="entry name" value="SecF_B"/>
    <property type="match status" value="1"/>
</dbReference>
<dbReference type="RefSeq" id="WP_091696286.1">
    <property type="nucleotide sequence ID" value="NZ_FPCG01000004.1"/>
</dbReference>
<feature type="transmembrane region" description="Helical" evidence="9">
    <location>
        <begin position="279"/>
        <end position="305"/>
    </location>
</feature>
<dbReference type="Pfam" id="PF02355">
    <property type="entry name" value="SecD_SecF_C"/>
    <property type="match status" value="1"/>
</dbReference>
<dbReference type="NCBIfam" id="TIGR00966">
    <property type="entry name" value="transloc_SecF"/>
    <property type="match status" value="1"/>
</dbReference>
<comment type="subcellular location">
    <subcellularLocation>
        <location evidence="1 9">Cell membrane</location>
        <topology evidence="1 9">Multi-pass membrane protein</topology>
    </subcellularLocation>
</comment>
<dbReference type="PANTHER" id="PTHR30081:SF8">
    <property type="entry name" value="PROTEIN TRANSLOCASE SUBUNIT SECF"/>
    <property type="match status" value="1"/>
</dbReference>
<dbReference type="STRING" id="574650.SAMN04487966_10497"/>
<keyword evidence="8 9" id="KW-0472">Membrane</keyword>
<evidence type="ECO:0000256" key="7">
    <source>
        <dbReference type="ARBA" id="ARBA00023010"/>
    </source>
</evidence>
<dbReference type="InterPro" id="IPR005665">
    <property type="entry name" value="SecF_bac"/>
</dbReference>
<dbReference type="Pfam" id="PF07549">
    <property type="entry name" value="Sec_GG"/>
    <property type="match status" value="1"/>
</dbReference>
<dbReference type="InterPro" id="IPR022646">
    <property type="entry name" value="SecD/SecF_CS"/>
</dbReference>
<accession>A0A1I7MKE9</accession>
<evidence type="ECO:0000256" key="5">
    <source>
        <dbReference type="ARBA" id="ARBA00022927"/>
    </source>
</evidence>